<dbReference type="AlphaFoldDB" id="E0XY87"/>
<name>E0XY87_9SPIR</name>
<keyword evidence="5" id="KW-0234">DNA repair</keyword>
<dbReference type="GO" id="GO:0006284">
    <property type="term" value="P:base-excision repair"/>
    <property type="evidence" value="ECO:0007669"/>
    <property type="project" value="InterPro"/>
</dbReference>
<dbReference type="InterPro" id="IPR039134">
    <property type="entry name" value="SMUG1"/>
</dbReference>
<dbReference type="GO" id="GO:0017065">
    <property type="term" value="F:single-strand selective uracil DNA N-glycosylase activity"/>
    <property type="evidence" value="ECO:0007669"/>
    <property type="project" value="InterPro"/>
</dbReference>
<evidence type="ECO:0000313" key="7">
    <source>
        <dbReference type="EMBL" id="ADI19393.1"/>
    </source>
</evidence>
<evidence type="ECO:0000256" key="2">
    <source>
        <dbReference type="ARBA" id="ARBA00022763"/>
    </source>
</evidence>
<dbReference type="CDD" id="cd19374">
    <property type="entry name" value="UDG-F3_SMUG1-like"/>
    <property type="match status" value="1"/>
</dbReference>
<accession>E0XY87</accession>
<dbReference type="InterPro" id="IPR036895">
    <property type="entry name" value="Uracil-DNA_glycosylase-like_sf"/>
</dbReference>
<dbReference type="Pfam" id="PF03167">
    <property type="entry name" value="UDG"/>
    <property type="match status" value="1"/>
</dbReference>
<reference evidence="7" key="1">
    <citation type="journal article" date="2011" name="Environ. Microbiol.">
        <title>Time-series analyses of Monterey Bay coastal microbial picoplankton using a 'genome proxy' microarray.</title>
        <authorList>
            <person name="Rich V.I."/>
            <person name="Pham V.D."/>
            <person name="Eppley J."/>
            <person name="Shi Y."/>
            <person name="DeLong E.F."/>
        </authorList>
    </citation>
    <scope>NUCLEOTIDE SEQUENCE</scope>
</reference>
<proteinExistence type="inferred from homology"/>
<dbReference type="SUPFAM" id="SSF52141">
    <property type="entry name" value="Uracil-DNA glycosylase-like"/>
    <property type="match status" value="1"/>
</dbReference>
<dbReference type="InterPro" id="IPR005122">
    <property type="entry name" value="Uracil-DNA_glycosylase-like"/>
</dbReference>
<dbReference type="GO" id="GO:0003677">
    <property type="term" value="F:DNA binding"/>
    <property type="evidence" value="ECO:0007669"/>
    <property type="project" value="UniProtKB-KW"/>
</dbReference>
<evidence type="ECO:0000256" key="3">
    <source>
        <dbReference type="ARBA" id="ARBA00022801"/>
    </source>
</evidence>
<comment type="similarity">
    <text evidence="1">Belongs to the uracil-DNA glycosylase (UDG) superfamily. SMUG1 family.</text>
</comment>
<dbReference type="PANTHER" id="PTHR13235:SF2">
    <property type="entry name" value="SINGLE-STRAND SELECTIVE MONOFUNCTIONAL URACIL DNA GLYCOSYLASE"/>
    <property type="match status" value="1"/>
</dbReference>
<protein>
    <recommendedName>
        <fullName evidence="6">Uracil-DNA glycosylase-like domain-containing protein</fullName>
    </recommendedName>
</protein>
<dbReference type="FunFam" id="3.40.470.10:FF:000005">
    <property type="entry name" value="Single-strand selective monofunctional uracil DNA glycosylase"/>
    <property type="match status" value="1"/>
</dbReference>
<feature type="domain" description="Uracil-DNA glycosylase-like" evidence="6">
    <location>
        <begin position="63"/>
        <end position="232"/>
    </location>
</feature>
<sequence length="252" mass="27899">MDRRTLCYANSVAPSVVETLISASQELAAAGDHAEFGPPVSYVYNPLRYGSTAHRRYISAYAKPKVHAAFVGMNPGPFGMVQTGIPFGDVEMVRNWLGIDDGVEPPKQQHPQRPVLGFNCIRREISGSRLWGLFADRFGTAERFFAENFVLNYCPLAFLTESGRNLTPDKLIGPAMRQLISACDRHLRIVVDALKPQWVVALGVYAERRAREALSAEQPIVRLLHPSPASPRANAGWAEQATKALIDSKIWI</sequence>
<keyword evidence="2" id="KW-0227">DNA damage</keyword>
<evidence type="ECO:0000256" key="4">
    <source>
        <dbReference type="ARBA" id="ARBA00023125"/>
    </source>
</evidence>
<dbReference type="EMBL" id="GU474919">
    <property type="protein sequence ID" value="ADI19393.1"/>
    <property type="molecule type" value="Genomic_DNA"/>
</dbReference>
<dbReference type="GO" id="GO:0000703">
    <property type="term" value="F:oxidized pyrimidine nucleobase lesion DNA N-glycosylase activity"/>
    <property type="evidence" value="ECO:0007669"/>
    <property type="project" value="TreeGrafter"/>
</dbReference>
<evidence type="ECO:0000259" key="6">
    <source>
        <dbReference type="Pfam" id="PF03167"/>
    </source>
</evidence>
<evidence type="ECO:0000256" key="1">
    <source>
        <dbReference type="ARBA" id="ARBA00007889"/>
    </source>
</evidence>
<evidence type="ECO:0000256" key="5">
    <source>
        <dbReference type="ARBA" id="ARBA00023204"/>
    </source>
</evidence>
<keyword evidence="3" id="KW-0378">Hydrolase</keyword>
<dbReference type="PANTHER" id="PTHR13235">
    <property type="entry name" value="SINGLE-STRAND SELECTIVE MONOFUNCTIONAL URACIL DNA GLYCOSYLASE"/>
    <property type="match status" value="1"/>
</dbReference>
<keyword evidence="4" id="KW-0238">DNA-binding</keyword>
<dbReference type="Gene3D" id="3.40.470.10">
    <property type="entry name" value="Uracil-DNA glycosylase-like domain"/>
    <property type="match status" value="1"/>
</dbReference>
<organism evidence="7">
    <name type="scientific">uncultured Spirochaetales bacterium HF0500_06B09</name>
    <dbReference type="NCBI Taxonomy" id="710994"/>
    <lineage>
        <taxon>Bacteria</taxon>
        <taxon>Pseudomonadati</taxon>
        <taxon>Spirochaetota</taxon>
        <taxon>Spirochaetia</taxon>
        <taxon>Spirochaetales</taxon>
        <taxon>environmental samples</taxon>
    </lineage>
</organism>